<evidence type="ECO:0000313" key="5">
    <source>
        <dbReference type="EMBL" id="GIG40236.1"/>
    </source>
</evidence>
<name>A0ABQ4DMT5_9CELL</name>
<evidence type="ECO:0000256" key="3">
    <source>
        <dbReference type="SAM" id="MobiDB-lite"/>
    </source>
</evidence>
<dbReference type="SMART" id="SM00382">
    <property type="entry name" value="AAA"/>
    <property type="match status" value="1"/>
</dbReference>
<dbReference type="Pfam" id="PF00005">
    <property type="entry name" value="ABC_tran"/>
    <property type="match status" value="1"/>
</dbReference>
<accession>A0ABQ4DMT5</accession>
<dbReference type="InterPro" id="IPR027417">
    <property type="entry name" value="P-loop_NTPase"/>
</dbReference>
<dbReference type="Gene3D" id="3.40.50.300">
    <property type="entry name" value="P-loop containing nucleotide triphosphate hydrolases"/>
    <property type="match status" value="1"/>
</dbReference>
<gene>
    <name evidence="5" type="ORF">Cph01nite_19980</name>
</gene>
<proteinExistence type="predicted"/>
<comment type="caution">
    <text evidence="5">The sequence shown here is derived from an EMBL/GenBank/DDBJ whole genome shotgun (WGS) entry which is preliminary data.</text>
</comment>
<dbReference type="InterPro" id="IPR015854">
    <property type="entry name" value="ABC_transpr_LolD-like"/>
</dbReference>
<feature type="domain" description="ABC transporter" evidence="4">
    <location>
        <begin position="83"/>
        <end position="294"/>
    </location>
</feature>
<dbReference type="InterPro" id="IPR017871">
    <property type="entry name" value="ABC_transporter-like_CS"/>
</dbReference>
<dbReference type="InterPro" id="IPR003593">
    <property type="entry name" value="AAA+_ATPase"/>
</dbReference>
<dbReference type="Proteomes" id="UP000614741">
    <property type="component" value="Unassembled WGS sequence"/>
</dbReference>
<reference evidence="5 6" key="1">
    <citation type="submission" date="2021-01" db="EMBL/GenBank/DDBJ databases">
        <title>Whole genome shotgun sequence of Cellulomonas phragmiteti NBRC 110785.</title>
        <authorList>
            <person name="Komaki H."/>
            <person name="Tamura T."/>
        </authorList>
    </citation>
    <scope>NUCLEOTIDE SEQUENCE [LARGE SCALE GENOMIC DNA]</scope>
    <source>
        <strain evidence="5 6">NBRC 110785</strain>
    </source>
</reference>
<evidence type="ECO:0000313" key="6">
    <source>
        <dbReference type="Proteomes" id="UP000614741"/>
    </source>
</evidence>
<organism evidence="5 6">
    <name type="scientific">Cellulomonas phragmiteti</name>
    <dbReference type="NCBI Taxonomy" id="478780"/>
    <lineage>
        <taxon>Bacteria</taxon>
        <taxon>Bacillati</taxon>
        <taxon>Actinomycetota</taxon>
        <taxon>Actinomycetes</taxon>
        <taxon>Micrococcales</taxon>
        <taxon>Cellulomonadaceae</taxon>
        <taxon>Cellulomonas</taxon>
    </lineage>
</organism>
<evidence type="ECO:0000256" key="1">
    <source>
        <dbReference type="ARBA" id="ARBA00022741"/>
    </source>
</evidence>
<evidence type="ECO:0000259" key="4">
    <source>
        <dbReference type="PROSITE" id="PS50893"/>
    </source>
</evidence>
<dbReference type="EMBL" id="BONP01000010">
    <property type="protein sequence ID" value="GIG40236.1"/>
    <property type="molecule type" value="Genomic_DNA"/>
</dbReference>
<dbReference type="InterPro" id="IPR003439">
    <property type="entry name" value="ABC_transporter-like_ATP-bd"/>
</dbReference>
<sequence>MPVLDTAESARNAHEVGDGDGATCPRAVARTWAGSGLPTDVVPVVVEWSTVAVTTDTDAGVRDPGHDPRSAMTNVAEVPPPVLRLSGLTVVAPGRRAPLVDGLDVDVPTGGAACLVGRSGSGKSSVLRVAAGLDRPASGTVRWSGEDVAGLGPRERDRWRATNLGYLDQESAMLEELTLLENVVLPSDRTTADAVALRARDLVHALGLTDHVGRRPAQVSVGERQRAALARALVTAPRLLVLDEPTASLDEDAARRVVAVLDEARSRGCAVLLASHDPILVEWVDRVVDLANPA</sequence>
<dbReference type="RefSeq" id="WP_203673784.1">
    <property type="nucleotide sequence ID" value="NZ_BONP01000010.1"/>
</dbReference>
<feature type="region of interest" description="Disordered" evidence="3">
    <location>
        <begin position="1"/>
        <end position="22"/>
    </location>
</feature>
<evidence type="ECO:0000256" key="2">
    <source>
        <dbReference type="ARBA" id="ARBA00022840"/>
    </source>
</evidence>
<dbReference type="PANTHER" id="PTHR24220:SF685">
    <property type="entry name" value="ABC TRANSPORTER RELATED"/>
    <property type="match status" value="1"/>
</dbReference>
<keyword evidence="2" id="KW-0067">ATP-binding</keyword>
<dbReference type="PROSITE" id="PS50893">
    <property type="entry name" value="ABC_TRANSPORTER_2"/>
    <property type="match status" value="1"/>
</dbReference>
<dbReference type="SUPFAM" id="SSF52540">
    <property type="entry name" value="P-loop containing nucleoside triphosphate hydrolases"/>
    <property type="match status" value="1"/>
</dbReference>
<keyword evidence="6" id="KW-1185">Reference proteome</keyword>
<keyword evidence="1" id="KW-0547">Nucleotide-binding</keyword>
<dbReference type="PROSITE" id="PS00211">
    <property type="entry name" value="ABC_TRANSPORTER_1"/>
    <property type="match status" value="1"/>
</dbReference>
<protein>
    <recommendedName>
        <fullName evidence="4">ABC transporter domain-containing protein</fullName>
    </recommendedName>
</protein>
<dbReference type="PANTHER" id="PTHR24220">
    <property type="entry name" value="IMPORT ATP-BINDING PROTEIN"/>
    <property type="match status" value="1"/>
</dbReference>